<evidence type="ECO:0000256" key="5">
    <source>
        <dbReference type="ARBA" id="ARBA00023163"/>
    </source>
</evidence>
<reference evidence="8 9" key="1">
    <citation type="journal article" date="2019" name="Int. J. Syst. Evol. Microbiol.">
        <title>The Global Catalogue of Microorganisms (GCM) 10K type strain sequencing project: providing services to taxonomists for standard genome sequencing and annotation.</title>
        <authorList>
            <consortium name="The Broad Institute Genomics Platform"/>
            <consortium name="The Broad Institute Genome Sequencing Center for Infectious Disease"/>
            <person name="Wu L."/>
            <person name="Ma J."/>
        </authorList>
    </citation>
    <scope>NUCLEOTIDE SEQUENCE [LARGE SCALE GENOMIC DNA]</scope>
    <source>
        <strain evidence="8 9">JCM 10425</strain>
    </source>
</reference>
<keyword evidence="3" id="KW-0731">Sigma factor</keyword>
<evidence type="ECO:0000313" key="8">
    <source>
        <dbReference type="EMBL" id="GAA0246329.1"/>
    </source>
</evidence>
<dbReference type="NCBIfam" id="TIGR02983">
    <property type="entry name" value="SigE-fam_strep"/>
    <property type="match status" value="1"/>
</dbReference>
<name>A0ABN0UCX4_9ACTN</name>
<dbReference type="CDD" id="cd06171">
    <property type="entry name" value="Sigma70_r4"/>
    <property type="match status" value="1"/>
</dbReference>
<sequence length="182" mass="20281">MTAAGGHVVSDRPDEAFREYVEERLPALQRLAYLLCQDRHHADDLVQEALVKLYTKWDRASAASHLHAYARTTLVRTFLSERRTNWARRVVLVDGFRDEPGISDPDAASIVAVRRALAELPPRQRAVIALRYYSDLSVEETGETLGCSAGTVKSQTAKGLAALRRALPEVEPDDVPTTRTRS</sequence>
<evidence type="ECO:0000256" key="3">
    <source>
        <dbReference type="ARBA" id="ARBA00023082"/>
    </source>
</evidence>
<dbReference type="InterPro" id="IPR013324">
    <property type="entry name" value="RNA_pol_sigma_r3/r4-like"/>
</dbReference>
<keyword evidence="9" id="KW-1185">Reference proteome</keyword>
<dbReference type="PANTHER" id="PTHR43133:SF50">
    <property type="entry name" value="ECF RNA POLYMERASE SIGMA FACTOR SIGM"/>
    <property type="match status" value="1"/>
</dbReference>
<evidence type="ECO:0000259" key="6">
    <source>
        <dbReference type="Pfam" id="PF04542"/>
    </source>
</evidence>
<accession>A0ABN0UCX4</accession>
<keyword evidence="4" id="KW-0238">DNA-binding</keyword>
<gene>
    <name evidence="8" type="ORF">GCM10009539_34610</name>
</gene>
<comment type="caution">
    <text evidence="8">The sequence shown here is derived from an EMBL/GenBank/DDBJ whole genome shotgun (WGS) entry which is preliminary data.</text>
</comment>
<evidence type="ECO:0000256" key="1">
    <source>
        <dbReference type="ARBA" id="ARBA00010641"/>
    </source>
</evidence>
<evidence type="ECO:0000313" key="9">
    <source>
        <dbReference type="Proteomes" id="UP001500967"/>
    </source>
</evidence>
<dbReference type="InterPro" id="IPR014325">
    <property type="entry name" value="RNA_pol_sigma-E_actinobac"/>
</dbReference>
<dbReference type="PANTHER" id="PTHR43133">
    <property type="entry name" value="RNA POLYMERASE ECF-TYPE SIGMA FACTO"/>
    <property type="match status" value="1"/>
</dbReference>
<dbReference type="Proteomes" id="UP001500967">
    <property type="component" value="Unassembled WGS sequence"/>
</dbReference>
<feature type="domain" description="RNA polymerase sigma factor 70 region 4 type 2" evidence="7">
    <location>
        <begin position="112"/>
        <end position="163"/>
    </location>
</feature>
<dbReference type="InterPro" id="IPR014284">
    <property type="entry name" value="RNA_pol_sigma-70_dom"/>
</dbReference>
<keyword evidence="5" id="KW-0804">Transcription</keyword>
<dbReference type="Gene3D" id="1.10.10.10">
    <property type="entry name" value="Winged helix-like DNA-binding domain superfamily/Winged helix DNA-binding domain"/>
    <property type="match status" value="1"/>
</dbReference>
<dbReference type="Pfam" id="PF04542">
    <property type="entry name" value="Sigma70_r2"/>
    <property type="match status" value="1"/>
</dbReference>
<keyword evidence="2" id="KW-0805">Transcription regulation</keyword>
<dbReference type="EMBL" id="BAAAGX010000014">
    <property type="protein sequence ID" value="GAA0246329.1"/>
    <property type="molecule type" value="Genomic_DNA"/>
</dbReference>
<dbReference type="Pfam" id="PF08281">
    <property type="entry name" value="Sigma70_r4_2"/>
    <property type="match status" value="1"/>
</dbReference>
<dbReference type="SUPFAM" id="SSF88946">
    <property type="entry name" value="Sigma2 domain of RNA polymerase sigma factors"/>
    <property type="match status" value="1"/>
</dbReference>
<protein>
    <submittedName>
        <fullName evidence="8">SigE family RNA polymerase sigma factor</fullName>
    </submittedName>
</protein>
<evidence type="ECO:0000256" key="4">
    <source>
        <dbReference type="ARBA" id="ARBA00023125"/>
    </source>
</evidence>
<dbReference type="InterPro" id="IPR036388">
    <property type="entry name" value="WH-like_DNA-bd_sf"/>
</dbReference>
<dbReference type="Gene3D" id="1.10.1740.10">
    <property type="match status" value="1"/>
</dbReference>
<evidence type="ECO:0000259" key="7">
    <source>
        <dbReference type="Pfam" id="PF08281"/>
    </source>
</evidence>
<dbReference type="NCBIfam" id="TIGR02937">
    <property type="entry name" value="sigma70-ECF"/>
    <property type="match status" value="1"/>
</dbReference>
<evidence type="ECO:0000256" key="2">
    <source>
        <dbReference type="ARBA" id="ARBA00023015"/>
    </source>
</evidence>
<dbReference type="InterPro" id="IPR013325">
    <property type="entry name" value="RNA_pol_sigma_r2"/>
</dbReference>
<proteinExistence type="inferred from homology"/>
<comment type="similarity">
    <text evidence="1">Belongs to the sigma-70 factor family. ECF subfamily.</text>
</comment>
<dbReference type="RefSeq" id="WP_344649855.1">
    <property type="nucleotide sequence ID" value="NZ_BAAAGX010000014.1"/>
</dbReference>
<organism evidence="8 9">
    <name type="scientific">Cryptosporangium japonicum</name>
    <dbReference type="NCBI Taxonomy" id="80872"/>
    <lineage>
        <taxon>Bacteria</taxon>
        <taxon>Bacillati</taxon>
        <taxon>Actinomycetota</taxon>
        <taxon>Actinomycetes</taxon>
        <taxon>Cryptosporangiales</taxon>
        <taxon>Cryptosporangiaceae</taxon>
        <taxon>Cryptosporangium</taxon>
    </lineage>
</organism>
<dbReference type="SUPFAM" id="SSF88659">
    <property type="entry name" value="Sigma3 and sigma4 domains of RNA polymerase sigma factors"/>
    <property type="match status" value="1"/>
</dbReference>
<dbReference type="InterPro" id="IPR007627">
    <property type="entry name" value="RNA_pol_sigma70_r2"/>
</dbReference>
<dbReference type="InterPro" id="IPR039425">
    <property type="entry name" value="RNA_pol_sigma-70-like"/>
</dbReference>
<feature type="domain" description="RNA polymerase sigma-70 region 2" evidence="6">
    <location>
        <begin position="21"/>
        <end position="87"/>
    </location>
</feature>
<dbReference type="InterPro" id="IPR013249">
    <property type="entry name" value="RNA_pol_sigma70_r4_t2"/>
</dbReference>